<dbReference type="Pfam" id="PF13206">
    <property type="entry name" value="VSG_B"/>
    <property type="match status" value="1"/>
</dbReference>
<evidence type="ECO:0000256" key="8">
    <source>
        <dbReference type="ARBA" id="ARBA00023288"/>
    </source>
</evidence>
<dbReference type="AlphaFoldDB" id="A0A1J0R958"/>
<evidence type="ECO:0000256" key="5">
    <source>
        <dbReference type="ARBA" id="ARBA00022729"/>
    </source>
</evidence>
<protein>
    <submittedName>
        <fullName evidence="11">Variant surface glycoprotein 1125.2946</fullName>
    </submittedName>
</protein>
<evidence type="ECO:0000256" key="4">
    <source>
        <dbReference type="ARBA" id="ARBA00022622"/>
    </source>
</evidence>
<evidence type="ECO:0000256" key="7">
    <source>
        <dbReference type="ARBA" id="ARBA00023180"/>
    </source>
</evidence>
<dbReference type="GO" id="GO:0005886">
    <property type="term" value="C:plasma membrane"/>
    <property type="evidence" value="ECO:0007669"/>
    <property type="project" value="UniProtKB-SubCell"/>
</dbReference>
<proteinExistence type="predicted"/>
<keyword evidence="7" id="KW-0325">Glycoprotein</keyword>
<dbReference type="VEuPathDB" id="TriTrypDB:Tb427_000238200"/>
<organism evidence="11">
    <name type="scientific">Trypanosoma brucei</name>
    <dbReference type="NCBI Taxonomy" id="5691"/>
    <lineage>
        <taxon>Eukaryota</taxon>
        <taxon>Discoba</taxon>
        <taxon>Euglenozoa</taxon>
        <taxon>Kinetoplastea</taxon>
        <taxon>Metakinetoplastina</taxon>
        <taxon>Trypanosomatida</taxon>
        <taxon>Trypanosomatidae</taxon>
        <taxon>Trypanosoma</taxon>
    </lineage>
</organism>
<sequence>MPQQAGASTMTSGLHLRDNWQKTKRKESAKAPRAFRNTQKKNLKDLAEQAFAYTTNPAITEPQTKKAAFAAEAERYIYGGPASTTEAGTGHSGDRNAECGAAAGNKGSLAGQTLRNDFLCVCAKSAEGASKPKSYYSDCQPAADPTWNTADNGQTIFAHLTGQCKQYPQQPKATPSAITTAVQALLTKISKPQGTGGDKFFVLGNLEGNGSGGCCGQSSANGGMCVSYKDSASKKADIAWISSANAAAAELKTLEAANQQAEKFLVKTEHLNTTAYEAV</sequence>
<evidence type="ECO:0000256" key="3">
    <source>
        <dbReference type="ARBA" id="ARBA00022475"/>
    </source>
</evidence>
<evidence type="ECO:0000256" key="6">
    <source>
        <dbReference type="ARBA" id="ARBA00023136"/>
    </source>
</evidence>
<feature type="domain" description="Trypanosome variant surface glycoprotein B-type N-terminal" evidence="10">
    <location>
        <begin position="18"/>
        <end position="264"/>
    </location>
</feature>
<dbReference type="EMBL" id="KX700394">
    <property type="protein sequence ID" value="APD74350.1"/>
    <property type="molecule type" value="Genomic_DNA"/>
</dbReference>
<keyword evidence="4" id="KW-0336">GPI-anchor</keyword>
<keyword evidence="3" id="KW-1003">Cell membrane</keyword>
<name>A0A1J0R958_9TRYP</name>
<evidence type="ECO:0000259" key="10">
    <source>
        <dbReference type="Pfam" id="PF13206"/>
    </source>
</evidence>
<dbReference type="InterPro" id="IPR025932">
    <property type="entry name" value="Trypano_VSG_B_N_dom"/>
</dbReference>
<evidence type="ECO:0000256" key="9">
    <source>
        <dbReference type="SAM" id="MobiDB-lite"/>
    </source>
</evidence>
<comment type="function">
    <text evidence="1">VSG forms a coat on the surface of the parasite. The trypanosome evades the immune response of the host by expressing a series of antigenically distinct VSGs from an estimated 1000 VSG genes.</text>
</comment>
<evidence type="ECO:0000256" key="2">
    <source>
        <dbReference type="ARBA" id="ARBA00004609"/>
    </source>
</evidence>
<reference evidence="11" key="1">
    <citation type="submission" date="2016-08" db="EMBL/GenBank/DDBJ databases">
        <title>VSG repertoire of Trypanosoma brucei EATRO 1125.</title>
        <authorList>
            <person name="Cross G.A."/>
        </authorList>
    </citation>
    <scope>NUCLEOTIDE SEQUENCE</scope>
    <source>
        <strain evidence="11">EATRO 1125</strain>
    </source>
</reference>
<accession>A0A1J0R958</accession>
<evidence type="ECO:0000256" key="1">
    <source>
        <dbReference type="ARBA" id="ARBA00002523"/>
    </source>
</evidence>
<feature type="compositionally biased region" description="Polar residues" evidence="9">
    <location>
        <begin position="1"/>
        <end position="12"/>
    </location>
</feature>
<comment type="subcellular location">
    <subcellularLocation>
        <location evidence="2">Cell membrane</location>
        <topology evidence="2">Lipid-anchor</topology>
        <topology evidence="2">GPI-anchor</topology>
    </subcellularLocation>
</comment>
<keyword evidence="8" id="KW-0449">Lipoprotein</keyword>
<dbReference type="GO" id="GO:0098552">
    <property type="term" value="C:side of membrane"/>
    <property type="evidence" value="ECO:0007669"/>
    <property type="project" value="UniProtKB-KW"/>
</dbReference>
<keyword evidence="5" id="KW-0732">Signal</keyword>
<feature type="compositionally biased region" description="Basic and acidic residues" evidence="9">
    <location>
        <begin position="15"/>
        <end position="30"/>
    </location>
</feature>
<feature type="region of interest" description="Disordered" evidence="9">
    <location>
        <begin position="1"/>
        <end position="40"/>
    </location>
</feature>
<keyword evidence="6" id="KW-0472">Membrane</keyword>
<evidence type="ECO:0000313" key="11">
    <source>
        <dbReference type="EMBL" id="APD74350.1"/>
    </source>
</evidence>